<keyword evidence="2" id="KW-1185">Reference proteome</keyword>
<reference key="2">
    <citation type="submission" date="2011-10" db="EMBL/GenBank/DDBJ databases">
        <title>The genome and transcriptome sequence of Clonorchis sinensis provide insights into the carcinogenic liver fluke.</title>
        <authorList>
            <person name="Wang X."/>
            <person name="Huang Y."/>
            <person name="Chen W."/>
            <person name="Liu H."/>
            <person name="Guo L."/>
            <person name="Chen Y."/>
            <person name="Luo F."/>
            <person name="Zhou W."/>
            <person name="Sun J."/>
            <person name="Mao Q."/>
            <person name="Liang P."/>
            <person name="Zhou C."/>
            <person name="Tian Y."/>
            <person name="Men J."/>
            <person name="Lv X."/>
            <person name="Huang L."/>
            <person name="Zhou J."/>
            <person name="Hu Y."/>
            <person name="Li R."/>
            <person name="Zhang F."/>
            <person name="Lei H."/>
            <person name="Li X."/>
            <person name="Hu X."/>
            <person name="Liang C."/>
            <person name="Xu J."/>
            <person name="Wu Z."/>
            <person name="Yu X."/>
        </authorList>
    </citation>
    <scope>NUCLEOTIDE SEQUENCE</scope>
    <source>
        <strain>Henan</strain>
    </source>
</reference>
<reference evidence="1" key="1">
    <citation type="journal article" date="2011" name="Genome Biol.">
        <title>The draft genome of the carcinogenic human liver fluke Clonorchis sinensis.</title>
        <authorList>
            <person name="Wang X."/>
            <person name="Chen W."/>
            <person name="Huang Y."/>
            <person name="Sun J."/>
            <person name="Men J."/>
            <person name="Liu H."/>
            <person name="Luo F."/>
            <person name="Guo L."/>
            <person name="Lv X."/>
            <person name="Deng C."/>
            <person name="Zhou C."/>
            <person name="Fan Y."/>
            <person name="Li X."/>
            <person name="Huang L."/>
            <person name="Hu Y."/>
            <person name="Liang C."/>
            <person name="Hu X."/>
            <person name="Xu J."/>
            <person name="Yu X."/>
        </authorList>
    </citation>
    <scope>NUCLEOTIDE SEQUENCE [LARGE SCALE GENOMIC DNA]</scope>
    <source>
        <strain evidence="1">Henan</strain>
    </source>
</reference>
<evidence type="ECO:0000313" key="1">
    <source>
        <dbReference type="EMBL" id="GAA47710.1"/>
    </source>
</evidence>
<dbReference type="EMBL" id="DF142851">
    <property type="protein sequence ID" value="GAA47710.1"/>
    <property type="molecule type" value="Genomic_DNA"/>
</dbReference>
<sequence length="90" mass="10167">MQHVIAFVILIIFFVRYPKGCVITAESLVLPIAADTSLIIIYIFRLIQTAASASNFDRGRCKRSVWPSFIHSGLSPAYTHVVLRLNQNYL</sequence>
<evidence type="ECO:0000313" key="2">
    <source>
        <dbReference type="Proteomes" id="UP000008909"/>
    </source>
</evidence>
<proteinExistence type="predicted"/>
<gene>
    <name evidence="1" type="ORF">CLF_100709</name>
</gene>
<dbReference type="Proteomes" id="UP000008909">
    <property type="component" value="Unassembled WGS sequence"/>
</dbReference>
<accession>G7Y424</accession>
<name>G7Y424_CLOSI</name>
<dbReference type="AlphaFoldDB" id="G7Y424"/>
<protein>
    <submittedName>
        <fullName evidence="1">Uncharacterized protein</fullName>
    </submittedName>
</protein>
<organism evidence="1 2">
    <name type="scientific">Clonorchis sinensis</name>
    <name type="common">Chinese liver fluke</name>
    <dbReference type="NCBI Taxonomy" id="79923"/>
    <lineage>
        <taxon>Eukaryota</taxon>
        <taxon>Metazoa</taxon>
        <taxon>Spiralia</taxon>
        <taxon>Lophotrochozoa</taxon>
        <taxon>Platyhelminthes</taxon>
        <taxon>Trematoda</taxon>
        <taxon>Digenea</taxon>
        <taxon>Opisthorchiida</taxon>
        <taxon>Opisthorchiata</taxon>
        <taxon>Opisthorchiidae</taxon>
        <taxon>Clonorchis</taxon>
    </lineage>
</organism>